<gene>
    <name evidence="1" type="ORF">AAGV33_11155</name>
</gene>
<reference evidence="1 2" key="1">
    <citation type="submission" date="2024-04" db="EMBL/GenBank/DDBJ databases">
        <title>New Clade of Flavobacterium.</title>
        <authorList>
            <person name="Matos L."/>
            <person name="Proenca D.N."/>
            <person name="Fransisco R.M."/>
            <person name="Chung A.P."/>
            <person name="Maccario L."/>
            <person name="Sorensen S.J."/>
            <person name="Morais P.V."/>
        </authorList>
    </citation>
    <scope>NUCLEOTIDE SEQUENCE [LARGE SCALE GENOMIC DNA]</scope>
    <source>
        <strain evidence="1 2">FBOR7N2.3</strain>
    </source>
</reference>
<evidence type="ECO:0000313" key="1">
    <source>
        <dbReference type="EMBL" id="MFA9194962.1"/>
    </source>
</evidence>
<keyword evidence="2" id="KW-1185">Reference proteome</keyword>
<proteinExistence type="predicted"/>
<sequence>MTTYKTLRSYEANERRIEKARQKSIEIQNAYKAVNDWKNYILTLKTIHLKSSSVVDWNKIKNVEKPVQPKREYKNEDFAKNQLENFKPSILDKLFGLIPKKINNLKELLEQAKVKDENENDVNFKKYLECVKNWEKLQEISIGVEKNQIESYKKALEYFNPFSKIGEIGNEISINLDNEFIDIYLAINSLDVIPDYELKQTSTGKLSKTNMSKTRFNELYQQHVCSCILRVGREIFAHLPYKYSRINATTKIVNCQNGNIEEKLILSIIFSAETMQKINFGLSEPLDNINHFTSNMSFNKINGFNPVNRVEFNNR</sequence>
<evidence type="ECO:0000313" key="2">
    <source>
        <dbReference type="Proteomes" id="UP001574170"/>
    </source>
</evidence>
<protein>
    <recommendedName>
        <fullName evidence="3">Restriction endonuclease</fullName>
    </recommendedName>
</protein>
<name>A0ABV4TNN6_9FLAO</name>
<accession>A0ABV4TNN6</accession>
<dbReference type="EMBL" id="JBCFQK010000015">
    <property type="protein sequence ID" value="MFA9194962.1"/>
    <property type="molecule type" value="Genomic_DNA"/>
</dbReference>
<organism evidence="1 2">
    <name type="scientific">Flavobacterium magnesitis</name>
    <dbReference type="NCBI Taxonomy" id="3138077"/>
    <lineage>
        <taxon>Bacteria</taxon>
        <taxon>Pseudomonadati</taxon>
        <taxon>Bacteroidota</taxon>
        <taxon>Flavobacteriia</taxon>
        <taxon>Flavobacteriales</taxon>
        <taxon>Flavobacteriaceae</taxon>
        <taxon>Flavobacterium</taxon>
    </lineage>
</organism>
<evidence type="ECO:0008006" key="3">
    <source>
        <dbReference type="Google" id="ProtNLM"/>
    </source>
</evidence>
<comment type="caution">
    <text evidence="1">The sequence shown here is derived from an EMBL/GenBank/DDBJ whole genome shotgun (WGS) entry which is preliminary data.</text>
</comment>
<dbReference type="Proteomes" id="UP001574170">
    <property type="component" value="Unassembled WGS sequence"/>
</dbReference>
<dbReference type="RefSeq" id="WP_373392100.1">
    <property type="nucleotide sequence ID" value="NZ_JBCFQK010000015.1"/>
</dbReference>